<sequence>MADRLKGKPQRVEDLAKKAYKVHASADRLIEKHISPGLAPWANLLGNSLFGERDGEWTVDSLLEQTMVVQKEEEKAIRIKLAKQTLQALDAQLTFFRHTESPSISVAQNAAELTTALLQRILASEDDIAYEYAFESEALEEAHAVEAVRQIIMKPAFPLIGDGLKDFRPPRSRDDSFLGDLGSLFNTYEIDLQDERIEEVRTRMKNPSDIEEYRRVHDEWIQEKMKNYTPEKWEELLGQQCRILFRHIQESARRSSESSQQTVGFLNNLTYRGKKIPQKSLEELAEFAEDQKKFCAQIAQLERFDDLLPWIKAQLGENATYMTLLDRLYPIDLEPESTPVSSP</sequence>
<evidence type="ECO:0000313" key="2">
    <source>
        <dbReference type="Proteomes" id="UP000179102"/>
    </source>
</evidence>
<organism evidence="1 2">
    <name type="scientific">Candidatus Curtissbacteria bacterium RIFCSPHIGHO2_01_FULL_41_11</name>
    <dbReference type="NCBI Taxonomy" id="1797711"/>
    <lineage>
        <taxon>Bacteria</taxon>
        <taxon>Candidatus Curtissiibacteriota</taxon>
    </lineage>
</organism>
<gene>
    <name evidence="1" type="ORF">A2870_03070</name>
</gene>
<dbReference type="EMBL" id="MFAZ01000011">
    <property type="protein sequence ID" value="OGD87630.1"/>
    <property type="molecule type" value="Genomic_DNA"/>
</dbReference>
<evidence type="ECO:0000313" key="1">
    <source>
        <dbReference type="EMBL" id="OGD87630.1"/>
    </source>
</evidence>
<comment type="caution">
    <text evidence="1">The sequence shown here is derived from an EMBL/GenBank/DDBJ whole genome shotgun (WGS) entry which is preliminary data.</text>
</comment>
<dbReference type="STRING" id="1797711.A2870_03070"/>
<reference evidence="1 2" key="1">
    <citation type="journal article" date="2016" name="Nat. Commun.">
        <title>Thousands of microbial genomes shed light on interconnected biogeochemical processes in an aquifer system.</title>
        <authorList>
            <person name="Anantharaman K."/>
            <person name="Brown C.T."/>
            <person name="Hug L.A."/>
            <person name="Sharon I."/>
            <person name="Castelle C.J."/>
            <person name="Probst A.J."/>
            <person name="Thomas B.C."/>
            <person name="Singh A."/>
            <person name="Wilkins M.J."/>
            <person name="Karaoz U."/>
            <person name="Brodie E.L."/>
            <person name="Williams K.H."/>
            <person name="Hubbard S.S."/>
            <person name="Banfield J.F."/>
        </authorList>
    </citation>
    <scope>NUCLEOTIDE SEQUENCE [LARGE SCALE GENOMIC DNA]</scope>
</reference>
<accession>A0A1F5G6X5</accession>
<proteinExistence type="predicted"/>
<protein>
    <submittedName>
        <fullName evidence="1">Uncharacterized protein</fullName>
    </submittedName>
</protein>
<dbReference type="AlphaFoldDB" id="A0A1F5G6X5"/>
<name>A0A1F5G6X5_9BACT</name>
<dbReference type="Proteomes" id="UP000179102">
    <property type="component" value="Unassembled WGS sequence"/>
</dbReference>